<accession>A0A1T4Q1U4</accession>
<organism evidence="2 3">
    <name type="scientific">Vibrio cincinnatiensis DSM 19608</name>
    <dbReference type="NCBI Taxonomy" id="1123491"/>
    <lineage>
        <taxon>Bacteria</taxon>
        <taxon>Pseudomonadati</taxon>
        <taxon>Pseudomonadota</taxon>
        <taxon>Gammaproteobacteria</taxon>
        <taxon>Vibrionales</taxon>
        <taxon>Vibrionaceae</taxon>
        <taxon>Vibrio</taxon>
    </lineage>
</organism>
<protein>
    <submittedName>
        <fullName evidence="2">Helix-turn-helix</fullName>
    </submittedName>
</protein>
<dbReference type="SUPFAM" id="SSF47413">
    <property type="entry name" value="lambda repressor-like DNA-binding domains"/>
    <property type="match status" value="1"/>
</dbReference>
<dbReference type="Proteomes" id="UP000190834">
    <property type="component" value="Unassembled WGS sequence"/>
</dbReference>
<dbReference type="InterPro" id="IPR010982">
    <property type="entry name" value="Lambda_DNA-bd_dom_sf"/>
</dbReference>
<proteinExistence type="predicted"/>
<gene>
    <name evidence="2" type="ORF">SAMN02745782_01951</name>
</gene>
<dbReference type="OrthoDB" id="9803379at2"/>
<evidence type="ECO:0000259" key="1">
    <source>
        <dbReference type="PROSITE" id="PS50943"/>
    </source>
</evidence>
<dbReference type="Gene3D" id="1.10.260.40">
    <property type="entry name" value="lambda repressor-like DNA-binding domains"/>
    <property type="match status" value="1"/>
</dbReference>
<evidence type="ECO:0000313" key="3">
    <source>
        <dbReference type="Proteomes" id="UP000190834"/>
    </source>
</evidence>
<dbReference type="EMBL" id="FUXB01000009">
    <property type="protein sequence ID" value="SJZ97664.1"/>
    <property type="molecule type" value="Genomic_DNA"/>
</dbReference>
<dbReference type="STRING" id="1123491.SAMN02745782_01951"/>
<dbReference type="SMART" id="SM00530">
    <property type="entry name" value="HTH_XRE"/>
    <property type="match status" value="1"/>
</dbReference>
<evidence type="ECO:0000313" key="2">
    <source>
        <dbReference type="EMBL" id="SJZ97664.1"/>
    </source>
</evidence>
<name>A0A1T4Q1U4_VIBCI</name>
<reference evidence="3" key="1">
    <citation type="submission" date="2017-02" db="EMBL/GenBank/DDBJ databases">
        <authorList>
            <person name="Varghese N."/>
            <person name="Submissions S."/>
        </authorList>
    </citation>
    <scope>NUCLEOTIDE SEQUENCE [LARGE SCALE GENOMIC DNA]</scope>
    <source>
        <strain evidence="3">DSM 19608</strain>
    </source>
</reference>
<sequence>MTSSIFSKRYEIFRLLLVSARKNAGATQQSLAEQLNKPQSFVSKYESGERRLDLVEFLDVATALQFDACQFIKELEGKSKSGQ</sequence>
<dbReference type="GO" id="GO:0003677">
    <property type="term" value="F:DNA binding"/>
    <property type="evidence" value="ECO:0007669"/>
    <property type="project" value="InterPro"/>
</dbReference>
<dbReference type="PROSITE" id="PS50943">
    <property type="entry name" value="HTH_CROC1"/>
    <property type="match status" value="1"/>
</dbReference>
<dbReference type="Pfam" id="PF01381">
    <property type="entry name" value="HTH_3"/>
    <property type="match status" value="1"/>
</dbReference>
<keyword evidence="3" id="KW-1185">Reference proteome</keyword>
<dbReference type="AlphaFoldDB" id="A0A1T4Q1U4"/>
<dbReference type="RefSeq" id="WP_078926335.1">
    <property type="nucleotide sequence ID" value="NZ_FUXB01000009.1"/>
</dbReference>
<dbReference type="CDD" id="cd00093">
    <property type="entry name" value="HTH_XRE"/>
    <property type="match status" value="1"/>
</dbReference>
<dbReference type="GeneID" id="70581578"/>
<dbReference type="InterPro" id="IPR001387">
    <property type="entry name" value="Cro/C1-type_HTH"/>
</dbReference>
<feature type="domain" description="HTH cro/C1-type" evidence="1">
    <location>
        <begin position="17"/>
        <end position="71"/>
    </location>
</feature>